<dbReference type="EMBL" id="QXFJ01000030">
    <property type="protein sequence ID" value="RIV68740.1"/>
    <property type="molecule type" value="Genomic_DNA"/>
</dbReference>
<proteinExistence type="predicted"/>
<sequence length="207" mass="23449">MESDWLKKWDTRFGKEEYAYGTRPNEYLKEKLVGLTPGNILFPAEGEGRNAVYAAKLGWNVSAFDISIEGRKKALKLADQNQVGIDYQIGELQTLGYQEEQFDAIALIYAHFPPQIRKGYHQLLSTYLKKGGILIFEAFSKTHVEYQLKNESVGGPRDLGSLFSTEEILSEFEGYEILELKETVIELNEGYGHIGKGSVVRFLGKKK</sequence>
<comment type="caution">
    <text evidence="2">The sequence shown here is derived from an EMBL/GenBank/DDBJ whole genome shotgun (WGS) entry which is preliminary data.</text>
</comment>
<dbReference type="GO" id="GO:0008168">
    <property type="term" value="F:methyltransferase activity"/>
    <property type="evidence" value="ECO:0007669"/>
    <property type="project" value="UniProtKB-KW"/>
</dbReference>
<keyword evidence="2" id="KW-0808">Transferase</keyword>
<name>A0A418N4C8_9FLAO</name>
<dbReference type="Proteomes" id="UP000321528">
    <property type="component" value="Unassembled WGS sequence"/>
</dbReference>
<keyword evidence="5" id="KW-1185">Reference proteome</keyword>
<dbReference type="SUPFAM" id="SSF53335">
    <property type="entry name" value="S-adenosyl-L-methionine-dependent methyltransferases"/>
    <property type="match status" value="1"/>
</dbReference>
<feature type="domain" description="Methyltransferase" evidence="1">
    <location>
        <begin position="45"/>
        <end position="132"/>
    </location>
</feature>
<dbReference type="Pfam" id="PF13649">
    <property type="entry name" value="Methyltransf_25"/>
    <property type="match status" value="1"/>
</dbReference>
<dbReference type="InterPro" id="IPR041698">
    <property type="entry name" value="Methyltransf_25"/>
</dbReference>
<dbReference type="AlphaFoldDB" id="A0A418N4C8"/>
<dbReference type="OrthoDB" id="9804312at2"/>
<evidence type="ECO:0000259" key="1">
    <source>
        <dbReference type="Pfam" id="PF13649"/>
    </source>
</evidence>
<protein>
    <submittedName>
        <fullName evidence="2">Class I SAM-dependent methyltransferase</fullName>
    </submittedName>
</protein>
<keyword evidence="2" id="KW-0489">Methyltransferase</keyword>
<dbReference type="RefSeq" id="WP_119641579.1">
    <property type="nucleotide sequence ID" value="NZ_QXFJ01000030.1"/>
</dbReference>
<evidence type="ECO:0000313" key="3">
    <source>
        <dbReference type="EMBL" id="TXK00438.1"/>
    </source>
</evidence>
<evidence type="ECO:0000313" key="4">
    <source>
        <dbReference type="Proteomes" id="UP000284189"/>
    </source>
</evidence>
<evidence type="ECO:0000313" key="5">
    <source>
        <dbReference type="Proteomes" id="UP000321528"/>
    </source>
</evidence>
<evidence type="ECO:0000313" key="2">
    <source>
        <dbReference type="EMBL" id="RIV68740.1"/>
    </source>
</evidence>
<dbReference type="EMBL" id="VNWL01000029">
    <property type="protein sequence ID" value="TXK00438.1"/>
    <property type="molecule type" value="Genomic_DNA"/>
</dbReference>
<gene>
    <name evidence="2" type="ORF">D2U88_16270</name>
    <name evidence="3" type="ORF">FQ019_16080</name>
</gene>
<reference evidence="2 4" key="1">
    <citation type="submission" date="2018-08" db="EMBL/GenBank/DDBJ databases">
        <title>Proposal of Muricauda 72 sp.nov. and Muricauda NH166 sp.nov., isolated from seawater.</title>
        <authorList>
            <person name="Cheng H."/>
            <person name="Wu Y.-H."/>
            <person name="Guo L.-L."/>
            <person name="Xu X.-W."/>
        </authorList>
    </citation>
    <scope>NUCLEOTIDE SEQUENCE [LARGE SCALE GENOMIC DNA]</scope>
    <source>
        <strain evidence="2 4">NH166</strain>
    </source>
</reference>
<dbReference type="Proteomes" id="UP000284189">
    <property type="component" value="Unassembled WGS sequence"/>
</dbReference>
<dbReference type="InterPro" id="IPR029063">
    <property type="entry name" value="SAM-dependent_MTases_sf"/>
</dbReference>
<dbReference type="Gene3D" id="3.40.50.150">
    <property type="entry name" value="Vaccinia Virus protein VP39"/>
    <property type="match status" value="1"/>
</dbReference>
<accession>A0A418N4C8</accession>
<organism evidence="2 4">
    <name type="scientific">Flagellimonas aequoris</name>
    <dbReference type="NCBI Taxonomy" id="2306997"/>
    <lineage>
        <taxon>Bacteria</taxon>
        <taxon>Pseudomonadati</taxon>
        <taxon>Bacteroidota</taxon>
        <taxon>Flavobacteriia</taxon>
        <taxon>Flavobacteriales</taxon>
        <taxon>Flavobacteriaceae</taxon>
        <taxon>Flagellimonas</taxon>
    </lineage>
</organism>
<dbReference type="GO" id="GO:0032259">
    <property type="term" value="P:methylation"/>
    <property type="evidence" value="ECO:0007669"/>
    <property type="project" value="UniProtKB-KW"/>
</dbReference>
<reference evidence="3 5" key="2">
    <citation type="submission" date="2019-07" db="EMBL/GenBank/DDBJ databases">
        <title>Draft genome of two Muricauda strains isolated from deep sea.</title>
        <authorList>
            <person name="Sun C."/>
        </authorList>
    </citation>
    <scope>NUCLEOTIDE SEQUENCE [LARGE SCALE GENOMIC DNA]</scope>
    <source>
        <strain evidence="3 5">NH166</strain>
    </source>
</reference>